<dbReference type="PANTHER" id="PTHR24243:SF208">
    <property type="entry name" value="PYROKININ-1 RECEPTOR"/>
    <property type="match status" value="1"/>
</dbReference>
<evidence type="ECO:0000259" key="10">
    <source>
        <dbReference type="PROSITE" id="PS50262"/>
    </source>
</evidence>
<keyword evidence="5 9" id="KW-0472">Membrane</keyword>
<proteinExistence type="predicted"/>
<evidence type="ECO:0000256" key="7">
    <source>
        <dbReference type="ARBA" id="ARBA00023224"/>
    </source>
</evidence>
<evidence type="ECO:0000313" key="11">
    <source>
        <dbReference type="EMBL" id="KAJ8020027.1"/>
    </source>
</evidence>
<evidence type="ECO:0000256" key="3">
    <source>
        <dbReference type="ARBA" id="ARBA00022989"/>
    </source>
</evidence>
<dbReference type="AlphaFoldDB" id="A0A9Q1BCV8"/>
<dbReference type="OrthoDB" id="5960986at2759"/>
<feature type="transmembrane region" description="Helical" evidence="9">
    <location>
        <begin position="139"/>
        <end position="162"/>
    </location>
</feature>
<keyword evidence="6 11" id="KW-0675">Receptor</keyword>
<keyword evidence="3 9" id="KW-1133">Transmembrane helix</keyword>
<dbReference type="SUPFAM" id="SSF81321">
    <property type="entry name" value="Family A G protein-coupled receptor-like"/>
    <property type="match status" value="1"/>
</dbReference>
<accession>A0A9Q1BCV8</accession>
<feature type="compositionally biased region" description="Polar residues" evidence="8">
    <location>
        <begin position="323"/>
        <end position="336"/>
    </location>
</feature>
<protein>
    <submittedName>
        <fullName evidence="11">Thyrotropin-releasing hormone receptor</fullName>
    </submittedName>
</protein>
<keyword evidence="7" id="KW-0807">Transducer</keyword>
<gene>
    <name evidence="11" type="ORF">HOLleu_41862</name>
</gene>
<dbReference type="Pfam" id="PF00001">
    <property type="entry name" value="7tm_1"/>
    <property type="match status" value="1"/>
</dbReference>
<dbReference type="Proteomes" id="UP001152320">
    <property type="component" value="Chromosome 23"/>
</dbReference>
<dbReference type="PRINTS" id="PR00237">
    <property type="entry name" value="GPCRRHODOPSN"/>
</dbReference>
<feature type="transmembrane region" description="Helical" evidence="9">
    <location>
        <begin position="222"/>
        <end position="239"/>
    </location>
</feature>
<evidence type="ECO:0000256" key="1">
    <source>
        <dbReference type="ARBA" id="ARBA00004141"/>
    </source>
</evidence>
<keyword evidence="4" id="KW-0297">G-protein coupled receptor</keyword>
<dbReference type="GO" id="GO:0016020">
    <property type="term" value="C:membrane"/>
    <property type="evidence" value="ECO:0007669"/>
    <property type="project" value="UniProtKB-SubCell"/>
</dbReference>
<evidence type="ECO:0000256" key="2">
    <source>
        <dbReference type="ARBA" id="ARBA00022692"/>
    </source>
</evidence>
<feature type="transmembrane region" description="Helical" evidence="9">
    <location>
        <begin position="168"/>
        <end position="193"/>
    </location>
</feature>
<evidence type="ECO:0000313" key="12">
    <source>
        <dbReference type="Proteomes" id="UP001152320"/>
    </source>
</evidence>
<feature type="transmembrane region" description="Helical" evidence="9">
    <location>
        <begin position="94"/>
        <end position="118"/>
    </location>
</feature>
<name>A0A9Q1BCV8_HOLLE</name>
<dbReference type="InterPro" id="IPR000276">
    <property type="entry name" value="GPCR_Rhodpsn"/>
</dbReference>
<evidence type="ECO:0000256" key="8">
    <source>
        <dbReference type="SAM" id="MobiDB-lite"/>
    </source>
</evidence>
<feature type="domain" description="G-protein coupled receptors family 1 profile" evidence="10">
    <location>
        <begin position="33"/>
        <end position="292"/>
    </location>
</feature>
<feature type="region of interest" description="Disordered" evidence="8">
    <location>
        <begin position="317"/>
        <end position="336"/>
    </location>
</feature>
<evidence type="ECO:0000256" key="6">
    <source>
        <dbReference type="ARBA" id="ARBA00023170"/>
    </source>
</evidence>
<comment type="caution">
    <text evidence="11">The sequence shown here is derived from an EMBL/GenBank/DDBJ whole genome shotgun (WGS) entry which is preliminary data.</text>
</comment>
<dbReference type="InterPro" id="IPR017452">
    <property type="entry name" value="GPCR_Rhodpsn_7TM"/>
</dbReference>
<evidence type="ECO:0000256" key="9">
    <source>
        <dbReference type="SAM" id="Phobius"/>
    </source>
</evidence>
<reference evidence="11" key="1">
    <citation type="submission" date="2021-10" db="EMBL/GenBank/DDBJ databases">
        <title>Tropical sea cucumber genome reveals ecological adaptation and Cuvierian tubules defense mechanism.</title>
        <authorList>
            <person name="Chen T."/>
        </authorList>
    </citation>
    <scope>NUCLEOTIDE SEQUENCE</scope>
    <source>
        <strain evidence="11">Nanhai2018</strain>
        <tissue evidence="11">Muscle</tissue>
    </source>
</reference>
<keyword evidence="12" id="KW-1185">Reference proteome</keyword>
<evidence type="ECO:0000256" key="5">
    <source>
        <dbReference type="ARBA" id="ARBA00023136"/>
    </source>
</evidence>
<dbReference type="EMBL" id="JAIZAY010000023">
    <property type="protein sequence ID" value="KAJ8020027.1"/>
    <property type="molecule type" value="Genomic_DNA"/>
</dbReference>
<dbReference type="Gene3D" id="1.20.1070.10">
    <property type="entry name" value="Rhodopsin 7-helix transmembrane proteins"/>
    <property type="match status" value="1"/>
</dbReference>
<feature type="transmembrane region" description="Helical" evidence="9">
    <location>
        <begin position="53"/>
        <end position="74"/>
    </location>
</feature>
<evidence type="ECO:0000256" key="4">
    <source>
        <dbReference type="ARBA" id="ARBA00023040"/>
    </source>
</evidence>
<keyword evidence="2 9" id="KW-0812">Transmembrane</keyword>
<feature type="transmembrane region" description="Helical" evidence="9">
    <location>
        <begin position="18"/>
        <end position="41"/>
    </location>
</feature>
<dbReference type="PANTHER" id="PTHR24243">
    <property type="entry name" value="G-PROTEIN COUPLED RECEPTOR"/>
    <property type="match status" value="1"/>
</dbReference>
<organism evidence="11 12">
    <name type="scientific">Holothuria leucospilota</name>
    <name type="common">Black long sea cucumber</name>
    <name type="synonym">Mertensiothuria leucospilota</name>
    <dbReference type="NCBI Taxonomy" id="206669"/>
    <lineage>
        <taxon>Eukaryota</taxon>
        <taxon>Metazoa</taxon>
        <taxon>Echinodermata</taxon>
        <taxon>Eleutherozoa</taxon>
        <taxon>Echinozoa</taxon>
        <taxon>Holothuroidea</taxon>
        <taxon>Aspidochirotacea</taxon>
        <taxon>Aspidochirotida</taxon>
        <taxon>Holothuriidae</taxon>
        <taxon>Holothuria</taxon>
    </lineage>
</organism>
<comment type="subcellular location">
    <subcellularLocation>
        <location evidence="1">Membrane</location>
        <topology evidence="1">Multi-pass membrane protein</topology>
    </subcellularLocation>
</comment>
<dbReference type="GO" id="GO:0004930">
    <property type="term" value="F:G protein-coupled receptor activity"/>
    <property type="evidence" value="ECO:0007669"/>
    <property type="project" value="UniProtKB-KW"/>
</dbReference>
<sequence length="336" mass="38254">MFVVITKQTKNTSQTLQIAVWIFLILCGLCTNGSFFYMMLVHLGKCKSIMCRLLLILSISDVLILLNELLFIMYPLLKMQGVGKDFRRAFNTPLVITSVWFYTLAENFGSAVFTVIAYERYRAICHPLHHIKSSHFIMTKIVSMICTVSILFTAVYAIVFYFADSSAIFVFFFLLFVPPLVPFVASTVFYSLVSYTLFCSRNANDGGQLNAEISKRRHRKHIVLVLLVNTLVFFILNTLRKFFDSQLAQSFSENDGNKPVEEQIKYIVNNWYWASYMTICTVLNSTVNPIIYNVGSSEYRKAFLQSFGCLNCCHGGKSDHSHSNGSESQITVSKTN</sequence>
<dbReference type="PROSITE" id="PS50262">
    <property type="entry name" value="G_PROTEIN_RECEP_F1_2"/>
    <property type="match status" value="1"/>
</dbReference>